<evidence type="ECO:0000259" key="8">
    <source>
        <dbReference type="Pfam" id="PF00171"/>
    </source>
</evidence>
<reference evidence="9 10" key="1">
    <citation type="submission" date="2016-09" db="EMBL/GenBank/DDBJ databases">
        <title>Complete genome of Desulfosporosinus sp. OL.</title>
        <authorList>
            <person name="Mardanov A."/>
            <person name="Beletsky A."/>
            <person name="Panova A."/>
            <person name="Karnachuk O."/>
            <person name="Ravin N."/>
        </authorList>
    </citation>
    <scope>NUCLEOTIDE SEQUENCE [LARGE SCALE GENOMIC DNA]</scope>
    <source>
        <strain evidence="9 10">OL</strain>
    </source>
</reference>
<protein>
    <recommendedName>
        <fullName evidence="7">Gamma-glutamyl phosphate reductase</fullName>
        <shortName evidence="7">GPR</shortName>
        <ecNumber evidence="7">1.2.1.41</ecNumber>
    </recommendedName>
    <alternativeName>
        <fullName evidence="7">Glutamate-5-semialdehyde dehydrogenase</fullName>
    </alternativeName>
    <alternativeName>
        <fullName evidence="7">Glutamyl-gamma-semialdehyde dehydrogenase</fullName>
        <shortName evidence="7">GSA dehydrogenase</shortName>
    </alternativeName>
</protein>
<gene>
    <name evidence="7" type="primary">proA</name>
    <name evidence="9" type="ORF">DSOL_1198</name>
</gene>
<dbReference type="Gene3D" id="3.40.605.10">
    <property type="entry name" value="Aldehyde Dehydrogenase, Chain A, domain 1"/>
    <property type="match status" value="1"/>
</dbReference>
<evidence type="ECO:0000313" key="10">
    <source>
        <dbReference type="Proteomes" id="UP000186102"/>
    </source>
</evidence>
<dbReference type="InterPro" id="IPR015590">
    <property type="entry name" value="Aldehyde_DH_dom"/>
</dbReference>
<evidence type="ECO:0000256" key="2">
    <source>
        <dbReference type="ARBA" id="ARBA00022605"/>
    </source>
</evidence>
<name>A0A1Q8QZF9_9FIRM</name>
<keyword evidence="5 7" id="KW-0560">Oxidoreductase</keyword>
<dbReference type="Proteomes" id="UP000186102">
    <property type="component" value="Unassembled WGS sequence"/>
</dbReference>
<comment type="function">
    <text evidence="7">Catalyzes the NADPH-dependent reduction of L-glutamate 5-phosphate into L-glutamate 5-semialdehyde and phosphate. The product spontaneously undergoes cyclization to form 1-pyrroline-5-carboxylate.</text>
</comment>
<dbReference type="GO" id="GO:0055129">
    <property type="term" value="P:L-proline biosynthetic process"/>
    <property type="evidence" value="ECO:0007669"/>
    <property type="project" value="UniProtKB-UniRule"/>
</dbReference>
<dbReference type="PANTHER" id="PTHR11063:SF8">
    <property type="entry name" value="DELTA-1-PYRROLINE-5-CARBOXYLATE SYNTHASE"/>
    <property type="match status" value="1"/>
</dbReference>
<dbReference type="InterPro" id="IPR012134">
    <property type="entry name" value="Glu-5-SA_DH"/>
</dbReference>
<keyword evidence="7" id="KW-0963">Cytoplasm</keyword>
<proteinExistence type="inferred from homology"/>
<dbReference type="GO" id="GO:0004350">
    <property type="term" value="F:glutamate-5-semialdehyde dehydrogenase activity"/>
    <property type="evidence" value="ECO:0007669"/>
    <property type="project" value="UniProtKB-UniRule"/>
</dbReference>
<evidence type="ECO:0000313" key="9">
    <source>
        <dbReference type="EMBL" id="OLN32752.1"/>
    </source>
</evidence>
<evidence type="ECO:0000256" key="3">
    <source>
        <dbReference type="ARBA" id="ARBA00022650"/>
    </source>
</evidence>
<accession>A0A1Q8QZF9</accession>
<dbReference type="InterPro" id="IPR016162">
    <property type="entry name" value="Ald_DH_N"/>
</dbReference>
<keyword evidence="10" id="KW-1185">Reference proteome</keyword>
<dbReference type="InterPro" id="IPR020593">
    <property type="entry name" value="G-glutamylP_reductase_CS"/>
</dbReference>
<dbReference type="NCBIfam" id="NF001221">
    <property type="entry name" value="PRK00197.1"/>
    <property type="match status" value="1"/>
</dbReference>
<dbReference type="EMBL" id="MLBF01000006">
    <property type="protein sequence ID" value="OLN32752.1"/>
    <property type="molecule type" value="Genomic_DNA"/>
</dbReference>
<dbReference type="NCBIfam" id="TIGR00407">
    <property type="entry name" value="proA"/>
    <property type="match status" value="1"/>
</dbReference>
<comment type="subcellular location">
    <subcellularLocation>
        <location evidence="7">Cytoplasm</location>
    </subcellularLocation>
</comment>
<keyword evidence="4 7" id="KW-0521">NADP</keyword>
<organism evidence="9 10">
    <name type="scientific">Desulfosporosinus metallidurans</name>
    <dbReference type="NCBI Taxonomy" id="1888891"/>
    <lineage>
        <taxon>Bacteria</taxon>
        <taxon>Bacillati</taxon>
        <taxon>Bacillota</taxon>
        <taxon>Clostridia</taxon>
        <taxon>Eubacteriales</taxon>
        <taxon>Desulfitobacteriaceae</taxon>
        <taxon>Desulfosporosinus</taxon>
    </lineage>
</organism>
<dbReference type="InterPro" id="IPR016163">
    <property type="entry name" value="Ald_DH_C"/>
</dbReference>
<dbReference type="RefSeq" id="WP_075363949.1">
    <property type="nucleotide sequence ID" value="NZ_MLBF01000006.1"/>
</dbReference>
<dbReference type="PIRSF" id="PIRSF000151">
    <property type="entry name" value="GPR"/>
    <property type="match status" value="1"/>
</dbReference>
<evidence type="ECO:0000256" key="7">
    <source>
        <dbReference type="HAMAP-Rule" id="MF_00412"/>
    </source>
</evidence>
<evidence type="ECO:0000256" key="5">
    <source>
        <dbReference type="ARBA" id="ARBA00023002"/>
    </source>
</evidence>
<comment type="similarity">
    <text evidence="7">Belongs to the gamma-glutamyl phosphate reductase family.</text>
</comment>
<feature type="domain" description="Aldehyde dehydrogenase" evidence="8">
    <location>
        <begin position="11"/>
        <end position="285"/>
    </location>
</feature>
<evidence type="ECO:0000256" key="1">
    <source>
        <dbReference type="ARBA" id="ARBA00004985"/>
    </source>
</evidence>
<comment type="catalytic activity">
    <reaction evidence="6 7">
        <text>L-glutamate 5-semialdehyde + phosphate + NADP(+) = L-glutamyl 5-phosphate + NADPH + H(+)</text>
        <dbReference type="Rhea" id="RHEA:19541"/>
        <dbReference type="ChEBI" id="CHEBI:15378"/>
        <dbReference type="ChEBI" id="CHEBI:43474"/>
        <dbReference type="ChEBI" id="CHEBI:57783"/>
        <dbReference type="ChEBI" id="CHEBI:58066"/>
        <dbReference type="ChEBI" id="CHEBI:58274"/>
        <dbReference type="ChEBI" id="CHEBI:58349"/>
        <dbReference type="EC" id="1.2.1.41"/>
    </reaction>
</comment>
<dbReference type="PROSITE" id="PS01223">
    <property type="entry name" value="PROA"/>
    <property type="match status" value="1"/>
</dbReference>
<dbReference type="AlphaFoldDB" id="A0A1Q8QZF9"/>
<sequence length="415" mass="45459">MVHQELLAIGRKAKQAARQLAFASTESKNNALLAMSEALLKNEQEILQANRFDVQAAEEKGIKKSLVNRLRLNLEGITQISKALQEVVALRDPVGEGEVWTRPNGLRIQQTRVPLGVVAMIYEARPNVTVDAAALCLKSGNAVILRGGSEALESNKILGRVIAEAAEESGLPSGCIQLITETNREWVQQLMRLNDYVDVIIPRGGAGLIQTVVQNATVPVIETGTGMCHAFVDRDADYEKAIPIVINAKTQNPGVCNALETLLVDEAIAEDFLRRMGQELQNHHVEIKGCPKTCAIMPYALPAAEEDWVAEHLDLILSVKVVANLGEALDHIYKYSTKHSETIITENYTRAQRFLREIDAAAVYVNASTRFTDGGRFGFGAEIGISTQKLHARGPMGLRELTTIKYVIYGDGQIV</sequence>
<keyword evidence="3 7" id="KW-0641">Proline biosynthesis</keyword>
<dbReference type="STRING" id="1888891.DSOL_1198"/>
<dbReference type="Pfam" id="PF00171">
    <property type="entry name" value="Aldedh"/>
    <property type="match status" value="1"/>
</dbReference>
<dbReference type="InterPro" id="IPR000965">
    <property type="entry name" value="GPR_dom"/>
</dbReference>
<dbReference type="HAMAP" id="MF_00412">
    <property type="entry name" value="ProA"/>
    <property type="match status" value="1"/>
</dbReference>
<dbReference type="GO" id="GO:0050661">
    <property type="term" value="F:NADP binding"/>
    <property type="evidence" value="ECO:0007669"/>
    <property type="project" value="InterPro"/>
</dbReference>
<dbReference type="SUPFAM" id="SSF53720">
    <property type="entry name" value="ALDH-like"/>
    <property type="match status" value="1"/>
</dbReference>
<comment type="caution">
    <text evidence="9">The sequence shown here is derived from an EMBL/GenBank/DDBJ whole genome shotgun (WGS) entry which is preliminary data.</text>
</comment>
<keyword evidence="2 7" id="KW-0028">Amino-acid biosynthesis</keyword>
<dbReference type="EC" id="1.2.1.41" evidence="7"/>
<evidence type="ECO:0000256" key="6">
    <source>
        <dbReference type="ARBA" id="ARBA00049024"/>
    </source>
</evidence>
<dbReference type="GO" id="GO:0005737">
    <property type="term" value="C:cytoplasm"/>
    <property type="evidence" value="ECO:0007669"/>
    <property type="project" value="UniProtKB-SubCell"/>
</dbReference>
<dbReference type="FunFam" id="3.40.309.10:FF:000006">
    <property type="entry name" value="Gamma-glutamyl phosphate reductase"/>
    <property type="match status" value="1"/>
</dbReference>
<dbReference type="UniPathway" id="UPA00098">
    <property type="reaction ID" value="UER00360"/>
</dbReference>
<dbReference type="CDD" id="cd07079">
    <property type="entry name" value="ALDH_F18-19_ProA-GPR"/>
    <property type="match status" value="1"/>
</dbReference>
<dbReference type="OrthoDB" id="9809970at2"/>
<comment type="pathway">
    <text evidence="1 7">Amino-acid biosynthesis; L-proline biosynthesis; L-glutamate 5-semialdehyde from L-glutamate: step 2/2.</text>
</comment>
<dbReference type="PANTHER" id="PTHR11063">
    <property type="entry name" value="GLUTAMATE SEMIALDEHYDE DEHYDROGENASE"/>
    <property type="match status" value="1"/>
</dbReference>
<evidence type="ECO:0000256" key="4">
    <source>
        <dbReference type="ARBA" id="ARBA00022857"/>
    </source>
</evidence>
<dbReference type="Gene3D" id="3.40.309.10">
    <property type="entry name" value="Aldehyde Dehydrogenase, Chain A, domain 2"/>
    <property type="match status" value="1"/>
</dbReference>
<dbReference type="InterPro" id="IPR016161">
    <property type="entry name" value="Ald_DH/histidinol_DH"/>
</dbReference>